<accession>A0ACB7S5U8</accession>
<evidence type="ECO:0000313" key="2">
    <source>
        <dbReference type="Proteomes" id="UP000821845"/>
    </source>
</evidence>
<evidence type="ECO:0000313" key="1">
    <source>
        <dbReference type="EMBL" id="KAH6930557.1"/>
    </source>
</evidence>
<sequence>MRDADVLSSESHVRCGDGSGLCPSGGGQDVGVTSGAAERPLLCETVLSGGRETIRILIVVLVLNLLFWMVVILWRVYILKRARDQIRRQRRQAAEAFSNPSLVTCEGTGGLHGSTSRDGRERPFVLATPRNELPPPYDEAIKYPSLDWTNSGCELPTMSTAVPDSGGGGVGPGQLSSQQQQQQHTPEPSRPPVPPRPSRPPSTRPRVQADSPAMTDVAVLPTYEELQRPGTVPNPEIVLTVGSHMRNQSA</sequence>
<dbReference type="EMBL" id="CM023485">
    <property type="protein sequence ID" value="KAH6930557.1"/>
    <property type="molecule type" value="Genomic_DNA"/>
</dbReference>
<gene>
    <name evidence="1" type="ORF">HPB50_014723</name>
</gene>
<keyword evidence="2" id="KW-1185">Reference proteome</keyword>
<proteinExistence type="predicted"/>
<organism evidence="1 2">
    <name type="scientific">Hyalomma asiaticum</name>
    <name type="common">Tick</name>
    <dbReference type="NCBI Taxonomy" id="266040"/>
    <lineage>
        <taxon>Eukaryota</taxon>
        <taxon>Metazoa</taxon>
        <taxon>Ecdysozoa</taxon>
        <taxon>Arthropoda</taxon>
        <taxon>Chelicerata</taxon>
        <taxon>Arachnida</taxon>
        <taxon>Acari</taxon>
        <taxon>Parasitiformes</taxon>
        <taxon>Ixodida</taxon>
        <taxon>Ixodoidea</taxon>
        <taxon>Ixodidae</taxon>
        <taxon>Hyalomminae</taxon>
        <taxon>Hyalomma</taxon>
    </lineage>
</organism>
<comment type="caution">
    <text evidence="1">The sequence shown here is derived from an EMBL/GenBank/DDBJ whole genome shotgun (WGS) entry which is preliminary data.</text>
</comment>
<reference evidence="1" key="1">
    <citation type="submission" date="2020-05" db="EMBL/GenBank/DDBJ databases">
        <title>Large-scale comparative analyses of tick genomes elucidate their genetic diversity and vector capacities.</title>
        <authorList>
            <person name="Jia N."/>
            <person name="Wang J."/>
            <person name="Shi W."/>
            <person name="Du L."/>
            <person name="Sun Y."/>
            <person name="Zhan W."/>
            <person name="Jiang J."/>
            <person name="Wang Q."/>
            <person name="Zhang B."/>
            <person name="Ji P."/>
            <person name="Sakyi L.B."/>
            <person name="Cui X."/>
            <person name="Yuan T."/>
            <person name="Jiang B."/>
            <person name="Yang W."/>
            <person name="Lam T.T.-Y."/>
            <person name="Chang Q."/>
            <person name="Ding S."/>
            <person name="Wang X."/>
            <person name="Zhu J."/>
            <person name="Ruan X."/>
            <person name="Zhao L."/>
            <person name="Wei J."/>
            <person name="Que T."/>
            <person name="Du C."/>
            <person name="Cheng J."/>
            <person name="Dai P."/>
            <person name="Han X."/>
            <person name="Huang E."/>
            <person name="Gao Y."/>
            <person name="Liu J."/>
            <person name="Shao H."/>
            <person name="Ye R."/>
            <person name="Li L."/>
            <person name="Wei W."/>
            <person name="Wang X."/>
            <person name="Wang C."/>
            <person name="Yang T."/>
            <person name="Huo Q."/>
            <person name="Li W."/>
            <person name="Guo W."/>
            <person name="Chen H."/>
            <person name="Zhou L."/>
            <person name="Ni X."/>
            <person name="Tian J."/>
            <person name="Zhou Y."/>
            <person name="Sheng Y."/>
            <person name="Liu T."/>
            <person name="Pan Y."/>
            <person name="Xia L."/>
            <person name="Li J."/>
            <person name="Zhao F."/>
            <person name="Cao W."/>
        </authorList>
    </citation>
    <scope>NUCLEOTIDE SEQUENCE</scope>
    <source>
        <strain evidence="1">Hyas-2018</strain>
    </source>
</reference>
<name>A0ACB7S5U8_HYAAI</name>
<protein>
    <submittedName>
        <fullName evidence="1">Uncharacterized protein</fullName>
    </submittedName>
</protein>
<dbReference type="Proteomes" id="UP000821845">
    <property type="component" value="Chromosome 5"/>
</dbReference>